<reference evidence="3 4" key="1">
    <citation type="submission" date="2014-01" db="EMBL/GenBank/DDBJ databases">
        <title>Full genme sequencing of cellulolytic bacterium Gynuella sunshinyii YC6258T gen. nov., sp. nov.</title>
        <authorList>
            <person name="Khan H."/>
            <person name="Chung E.J."/>
            <person name="Chung Y.R."/>
        </authorList>
    </citation>
    <scope>NUCLEOTIDE SEQUENCE [LARGE SCALE GENOMIC DNA]</scope>
    <source>
        <strain evidence="3 4">YC6258</strain>
    </source>
</reference>
<dbReference type="STRING" id="1445510.YC6258_01893"/>
<evidence type="ECO:0000313" key="4">
    <source>
        <dbReference type="Proteomes" id="UP000032266"/>
    </source>
</evidence>
<dbReference type="EMBL" id="CP007142">
    <property type="protein sequence ID" value="AJQ93937.1"/>
    <property type="molecule type" value="Genomic_DNA"/>
</dbReference>
<dbReference type="InterPro" id="IPR002634">
    <property type="entry name" value="BolA"/>
</dbReference>
<dbReference type="InterPro" id="IPR036065">
    <property type="entry name" value="BolA-like_sf"/>
</dbReference>
<dbReference type="InterPro" id="IPR050961">
    <property type="entry name" value="BolA/IbaG_stress_morph_reg"/>
</dbReference>
<dbReference type="AlphaFoldDB" id="A0A0C5VH29"/>
<accession>A0A0C5VH29</accession>
<dbReference type="Pfam" id="PF01722">
    <property type="entry name" value="BolA"/>
    <property type="match status" value="1"/>
</dbReference>
<dbReference type="PANTHER" id="PTHR46229:SF4">
    <property type="entry name" value="ACID STRESS PROTEIN IBAG"/>
    <property type="match status" value="1"/>
</dbReference>
<gene>
    <name evidence="3" type="ORF">YC6258_01893</name>
</gene>
<dbReference type="PANTHER" id="PTHR46229">
    <property type="entry name" value="BOLA TRANSCRIPTION REGULATOR"/>
    <property type="match status" value="1"/>
</dbReference>
<dbReference type="Proteomes" id="UP000032266">
    <property type="component" value="Chromosome"/>
</dbReference>
<dbReference type="HOGENOM" id="CLU_109462_4_1_6"/>
<keyword evidence="4" id="KW-1185">Reference proteome</keyword>
<organism evidence="3 4">
    <name type="scientific">Gynuella sunshinyii YC6258</name>
    <dbReference type="NCBI Taxonomy" id="1445510"/>
    <lineage>
        <taxon>Bacteria</taxon>
        <taxon>Pseudomonadati</taxon>
        <taxon>Pseudomonadota</taxon>
        <taxon>Gammaproteobacteria</taxon>
        <taxon>Oceanospirillales</taxon>
        <taxon>Saccharospirillaceae</taxon>
        <taxon>Gynuella</taxon>
    </lineage>
</organism>
<dbReference type="KEGG" id="gsn:YC6258_01893"/>
<dbReference type="Gene3D" id="3.30.300.90">
    <property type="entry name" value="BolA-like"/>
    <property type="match status" value="1"/>
</dbReference>
<dbReference type="SUPFAM" id="SSF82657">
    <property type="entry name" value="BolA-like"/>
    <property type="match status" value="1"/>
</dbReference>
<evidence type="ECO:0000256" key="1">
    <source>
        <dbReference type="ARBA" id="ARBA00005578"/>
    </source>
</evidence>
<name>A0A0C5VH29_9GAMM</name>
<evidence type="ECO:0000313" key="3">
    <source>
        <dbReference type="EMBL" id="AJQ93937.1"/>
    </source>
</evidence>
<dbReference type="RefSeq" id="WP_044616579.1">
    <property type="nucleotide sequence ID" value="NZ_CP007142.1"/>
</dbReference>
<comment type="similarity">
    <text evidence="1 2">Belongs to the BolA/IbaG family.</text>
</comment>
<proteinExistence type="inferred from homology"/>
<protein>
    <submittedName>
        <fullName evidence="3">Putative transcriptional regulator, BolA superfamily</fullName>
    </submittedName>
</protein>
<dbReference type="PIRSF" id="PIRSF003113">
    <property type="entry name" value="BolA"/>
    <property type="match status" value="1"/>
</dbReference>
<evidence type="ECO:0000256" key="2">
    <source>
        <dbReference type="RuleBase" id="RU003860"/>
    </source>
</evidence>
<sequence length="81" mass="8822">MQEQIKSLIEAEFENAEVSFLGEECNFTVQVVSEEFTGLTPVKRQQKVLAGVQGLIASGALHAISVKAMTPAEWQKKSTAL</sequence>